<keyword evidence="2" id="KW-1185">Reference proteome</keyword>
<organism evidence="1 2">
    <name type="scientific">candidate division CSSED10-310 bacterium</name>
    <dbReference type="NCBI Taxonomy" id="2855610"/>
    <lineage>
        <taxon>Bacteria</taxon>
        <taxon>Bacteria division CSSED10-310</taxon>
    </lineage>
</organism>
<sequence length="145" mass="16854">MKTKELQEKLVETMKSWQKVENASVSSTGQIIEKTENPVVRLVMEIIQRDSQLHYRVQEMIVNSLEQKALSLTPEELGEIWEKVEKHIEIENRTIELAQEALTAVKGKKLVIQEYLINYLLEDEEKHNKLLNSLSKIKSGMYPYG</sequence>
<accession>A0ABV6Z141</accession>
<protein>
    <recommendedName>
        <fullName evidence="3">Rubrerythrin diiron-binding domain-containing protein</fullName>
    </recommendedName>
</protein>
<evidence type="ECO:0008006" key="3">
    <source>
        <dbReference type="Google" id="ProtNLM"/>
    </source>
</evidence>
<reference evidence="1 2" key="1">
    <citation type="submission" date="2024-09" db="EMBL/GenBank/DDBJ databases">
        <title>Laminarin stimulates single cell rates of sulfate reduction while oxygen inhibits transcriptomic activity in coastal marine sediment.</title>
        <authorList>
            <person name="Lindsay M."/>
            <person name="Orcutt B."/>
            <person name="Emerson D."/>
            <person name="Stepanauskas R."/>
            <person name="D'Angelo T."/>
        </authorList>
    </citation>
    <scope>NUCLEOTIDE SEQUENCE [LARGE SCALE GENOMIC DNA]</scope>
    <source>
        <strain evidence="1">SAG AM-311-K15</strain>
    </source>
</reference>
<gene>
    <name evidence="1" type="ORF">ACFL27_17685</name>
</gene>
<comment type="caution">
    <text evidence="1">The sequence shown here is derived from an EMBL/GenBank/DDBJ whole genome shotgun (WGS) entry which is preliminary data.</text>
</comment>
<dbReference type="EMBL" id="JBHPBY010000255">
    <property type="protein sequence ID" value="MFC1852028.1"/>
    <property type="molecule type" value="Genomic_DNA"/>
</dbReference>
<proteinExistence type="predicted"/>
<name>A0ABV6Z141_UNCC1</name>
<evidence type="ECO:0000313" key="2">
    <source>
        <dbReference type="Proteomes" id="UP001594351"/>
    </source>
</evidence>
<dbReference type="Proteomes" id="UP001594351">
    <property type="component" value="Unassembled WGS sequence"/>
</dbReference>
<evidence type="ECO:0000313" key="1">
    <source>
        <dbReference type="EMBL" id="MFC1852028.1"/>
    </source>
</evidence>